<dbReference type="RefSeq" id="XP_016245744.1">
    <property type="nucleotide sequence ID" value="XM_016395888.1"/>
</dbReference>
<reference evidence="2 3" key="1">
    <citation type="submission" date="2015-01" db="EMBL/GenBank/DDBJ databases">
        <title>The Genome Sequence of Cladophialophora immunda CBS83496.</title>
        <authorList>
            <consortium name="The Broad Institute Genomics Platform"/>
            <person name="Cuomo C."/>
            <person name="de Hoog S."/>
            <person name="Gorbushina A."/>
            <person name="Stielow B."/>
            <person name="Teixiera M."/>
            <person name="Abouelleil A."/>
            <person name="Chapman S.B."/>
            <person name="Priest M."/>
            <person name="Young S.K."/>
            <person name="Wortman J."/>
            <person name="Nusbaum C."/>
            <person name="Birren B."/>
        </authorList>
    </citation>
    <scope>NUCLEOTIDE SEQUENCE [LARGE SCALE GENOMIC DNA]</scope>
    <source>
        <strain evidence="2 3">CBS 83496</strain>
    </source>
</reference>
<dbReference type="EMBL" id="KN847044">
    <property type="protein sequence ID" value="KIW25528.1"/>
    <property type="molecule type" value="Genomic_DNA"/>
</dbReference>
<name>A0A0D2C2W6_9EURO</name>
<evidence type="ECO:0000313" key="3">
    <source>
        <dbReference type="Proteomes" id="UP000054466"/>
    </source>
</evidence>
<sequence>MHAAKKTNIVTSGPYKKFMADRNRDIASFRSSPKSWPAPITRKATPHSERNMETLKDTDHDPGRRAVADPSLHKHGIGGRGSPLLRVRYLLPEPQQPVQQRHGDRMQWRREDVVIVHQKLAIV</sequence>
<feature type="region of interest" description="Disordered" evidence="1">
    <location>
        <begin position="29"/>
        <end position="81"/>
    </location>
</feature>
<dbReference type="VEuPathDB" id="FungiDB:PV07_08694"/>
<keyword evidence="3" id="KW-1185">Reference proteome</keyword>
<proteinExistence type="predicted"/>
<evidence type="ECO:0000256" key="1">
    <source>
        <dbReference type="SAM" id="MobiDB-lite"/>
    </source>
</evidence>
<evidence type="ECO:0000313" key="2">
    <source>
        <dbReference type="EMBL" id="KIW25528.1"/>
    </source>
</evidence>
<organism evidence="2 3">
    <name type="scientific">Cladophialophora immunda</name>
    <dbReference type="NCBI Taxonomy" id="569365"/>
    <lineage>
        <taxon>Eukaryota</taxon>
        <taxon>Fungi</taxon>
        <taxon>Dikarya</taxon>
        <taxon>Ascomycota</taxon>
        <taxon>Pezizomycotina</taxon>
        <taxon>Eurotiomycetes</taxon>
        <taxon>Chaetothyriomycetidae</taxon>
        <taxon>Chaetothyriales</taxon>
        <taxon>Herpotrichiellaceae</taxon>
        <taxon>Cladophialophora</taxon>
    </lineage>
</organism>
<gene>
    <name evidence="2" type="ORF">PV07_08694</name>
</gene>
<accession>A0A0D2C2W6</accession>
<protein>
    <submittedName>
        <fullName evidence="2">Uncharacterized protein</fullName>
    </submittedName>
</protein>
<dbReference type="Proteomes" id="UP000054466">
    <property type="component" value="Unassembled WGS sequence"/>
</dbReference>
<dbReference type="AlphaFoldDB" id="A0A0D2C2W6"/>
<feature type="compositionally biased region" description="Basic and acidic residues" evidence="1">
    <location>
        <begin position="46"/>
        <end position="67"/>
    </location>
</feature>
<dbReference type="HOGENOM" id="CLU_2015016_0_0_1"/>
<dbReference type="GeneID" id="27347888"/>